<dbReference type="AlphaFoldDB" id="A0A0F6R085"/>
<dbReference type="Gene3D" id="3.90.79.10">
    <property type="entry name" value="Nucleoside Triphosphate Pyrophosphohydrolase"/>
    <property type="match status" value="1"/>
</dbReference>
<dbReference type="SUPFAM" id="SSF55811">
    <property type="entry name" value="Nudix"/>
    <property type="match status" value="1"/>
</dbReference>
<dbReference type="CDD" id="cd24158">
    <property type="entry name" value="NUDIX_ADPRase_Rv1700"/>
    <property type="match status" value="1"/>
</dbReference>
<organism evidence="3 4">
    <name type="scientific">Corynebacterium kutscheri</name>
    <dbReference type="NCBI Taxonomy" id="35755"/>
    <lineage>
        <taxon>Bacteria</taxon>
        <taxon>Bacillati</taxon>
        <taxon>Actinomycetota</taxon>
        <taxon>Actinomycetes</taxon>
        <taxon>Mycobacteriales</taxon>
        <taxon>Corynebacteriaceae</taxon>
        <taxon>Corynebacterium</taxon>
    </lineage>
</organism>
<dbReference type="InterPro" id="IPR000086">
    <property type="entry name" value="NUDIX_hydrolase_dom"/>
</dbReference>
<gene>
    <name evidence="3" type="ORF">UL82_04880</name>
</gene>
<name>A0A0F6R085_9CORY</name>
<dbReference type="Proteomes" id="UP000033457">
    <property type="component" value="Chromosome"/>
</dbReference>
<dbReference type="KEGG" id="cku:UL82_04880"/>
<feature type="domain" description="Nudix hydrolase" evidence="2">
    <location>
        <begin position="40"/>
        <end position="170"/>
    </location>
</feature>
<dbReference type="InterPro" id="IPR015797">
    <property type="entry name" value="NUDIX_hydrolase-like_dom_sf"/>
</dbReference>
<dbReference type="STRING" id="35755.UL82_04880"/>
<dbReference type="EMBL" id="CP011312">
    <property type="protein sequence ID" value="AKE41155.1"/>
    <property type="molecule type" value="Genomic_DNA"/>
</dbReference>
<evidence type="ECO:0000259" key="2">
    <source>
        <dbReference type="PROSITE" id="PS51462"/>
    </source>
</evidence>
<sequence>MQHDFQVLDSELLVDAPIIALRRDQVVMPGGTSASREVVEHFGAVAVVAFREGKIFLVEQYRHSIGQRLMELPAGLLDYVDEEALDCAQRELREEAGLAAKKWSVLLDLATSPGFCDEAVRVFLAQDLLEVERPMLEDEEADMSTSWVDVEAAVAQVFRGEIANAIAVAGILAVYQVLQGGYALRGTNSAFSLRPTRLAARRKAAPGADMKKIARG</sequence>
<evidence type="ECO:0000313" key="4">
    <source>
        <dbReference type="Proteomes" id="UP000033457"/>
    </source>
</evidence>
<dbReference type="HOGENOM" id="CLU_062658_5_0_11"/>
<evidence type="ECO:0000256" key="1">
    <source>
        <dbReference type="ARBA" id="ARBA00022801"/>
    </source>
</evidence>
<dbReference type="GO" id="GO:0005829">
    <property type="term" value="C:cytosol"/>
    <property type="evidence" value="ECO:0007669"/>
    <property type="project" value="TreeGrafter"/>
</dbReference>
<protein>
    <submittedName>
        <fullName evidence="3">NTP pyrophosphohydrolase</fullName>
        <ecNumber evidence="3">3.6.1.13</ecNumber>
    </submittedName>
</protein>
<dbReference type="Pfam" id="PF00293">
    <property type="entry name" value="NUDIX"/>
    <property type="match status" value="1"/>
</dbReference>
<dbReference type="GO" id="GO:0047631">
    <property type="term" value="F:ADP-ribose diphosphatase activity"/>
    <property type="evidence" value="ECO:0007669"/>
    <property type="project" value="UniProtKB-EC"/>
</dbReference>
<reference evidence="3 4" key="1">
    <citation type="journal article" date="2015" name="Genome Announc.">
        <title>Complete Genome Sequence of Corynebacterium kutscheri DSM 20755, a Corynebacterial Type Strain with Remarkably Low G+C Content of Chromosomal DNA.</title>
        <authorList>
            <person name="Ruckert C."/>
            <person name="Albersmeier A."/>
            <person name="Winkler A."/>
            <person name="Tauch A."/>
        </authorList>
    </citation>
    <scope>NUCLEOTIDE SEQUENCE [LARGE SCALE GENOMIC DNA]</scope>
    <source>
        <strain evidence="3 4">DSM 20755</strain>
    </source>
</reference>
<evidence type="ECO:0000313" key="3">
    <source>
        <dbReference type="EMBL" id="AKE41155.1"/>
    </source>
</evidence>
<dbReference type="PANTHER" id="PTHR11839:SF31">
    <property type="entry name" value="ADP-RIBOSE PYROPHOSPHATASE"/>
    <property type="match status" value="1"/>
</dbReference>
<dbReference type="GO" id="GO:0006753">
    <property type="term" value="P:nucleoside phosphate metabolic process"/>
    <property type="evidence" value="ECO:0007669"/>
    <property type="project" value="TreeGrafter"/>
</dbReference>
<dbReference type="RefSeq" id="WP_046439292.1">
    <property type="nucleotide sequence ID" value="NZ_CP011312.1"/>
</dbReference>
<dbReference type="PANTHER" id="PTHR11839">
    <property type="entry name" value="UDP/ADP-SUGAR PYROPHOSPHATASE"/>
    <property type="match status" value="1"/>
</dbReference>
<keyword evidence="1 3" id="KW-0378">Hydrolase</keyword>
<dbReference type="GO" id="GO:0019693">
    <property type="term" value="P:ribose phosphate metabolic process"/>
    <property type="evidence" value="ECO:0007669"/>
    <property type="project" value="TreeGrafter"/>
</dbReference>
<dbReference type="OrthoDB" id="9806150at2"/>
<dbReference type="PROSITE" id="PS51462">
    <property type="entry name" value="NUDIX"/>
    <property type="match status" value="1"/>
</dbReference>
<accession>A0A0F6R085</accession>
<keyword evidence="4" id="KW-1185">Reference proteome</keyword>
<dbReference type="EC" id="3.6.1.13" evidence="3"/>
<proteinExistence type="predicted"/>